<keyword evidence="1" id="KW-0175">Coiled coil</keyword>
<keyword evidence="2" id="KW-0614">Plasmid</keyword>
<dbReference type="EMBL" id="CP001308">
    <property type="protein sequence ID" value="ACL34841.1"/>
    <property type="molecule type" value="Genomic_DNA"/>
</dbReference>
<gene>
    <name evidence="2" type="ORF">BGAPBR_A0006</name>
</gene>
<protein>
    <submittedName>
        <fullName evidence="2">Outer membrane protein</fullName>
    </submittedName>
</protein>
<sequence length="172" mass="19475">MKQKIIIFTILAFMLNCTNKNDNAELNNDLDEESQKLQSKSNLVNDDRVEFSKTTPLEKLISGLSLNNAEKETLTFLINSLKEKLADSNIGVNFKNTGGDENKIEETVHKFLSDLKEDEIKEMLAKIKENKDKKEKNSEELNTYKNTLAGGFDGMFNKTDSKTTFNNLKDAA</sequence>
<evidence type="ECO:0000313" key="3">
    <source>
        <dbReference type="Proteomes" id="UP000006103"/>
    </source>
</evidence>
<geneLocation type="plasmid" evidence="2 3">
    <name>PBr_lp54</name>
</geneLocation>
<evidence type="ECO:0000313" key="2">
    <source>
        <dbReference type="EMBL" id="ACL34841.1"/>
    </source>
</evidence>
<dbReference type="Proteomes" id="UP000006103">
    <property type="component" value="Plasmid PBr_lp54"/>
</dbReference>
<organism evidence="2 3">
    <name type="scientific">Borreliella garinii PBr</name>
    <dbReference type="NCBI Taxonomy" id="498743"/>
    <lineage>
        <taxon>Bacteria</taxon>
        <taxon>Pseudomonadati</taxon>
        <taxon>Spirochaetota</taxon>
        <taxon>Spirochaetia</taxon>
        <taxon>Spirochaetales</taxon>
        <taxon>Borreliaceae</taxon>
        <taxon>Borreliella</taxon>
    </lineage>
</organism>
<dbReference type="AlphaFoldDB" id="B8F1H9"/>
<dbReference type="RefSeq" id="WP_015939535.1">
    <property type="nucleotide sequence ID" value="NC_011859.1"/>
</dbReference>
<evidence type="ECO:0000256" key="1">
    <source>
        <dbReference type="SAM" id="Coils"/>
    </source>
</evidence>
<feature type="coiled-coil region" evidence="1">
    <location>
        <begin position="113"/>
        <end position="147"/>
    </location>
</feature>
<name>B8F1H9_BORGR</name>
<reference evidence="2 3" key="1">
    <citation type="journal article" date="2011" name="J. Bacteriol.">
        <title>Whole-genome sequences of two Borrelia afzelii and two Borrelia garinii Lyme disease agent isolates.</title>
        <authorList>
            <person name="Casjens S.R."/>
            <person name="Mongodin E.F."/>
            <person name="Qiu W.-G."/>
            <person name="Dunn J.J."/>
            <person name="Luft B.J."/>
            <person name="Fraser-Liggett C.M."/>
            <person name="Schutzer S.E."/>
        </authorList>
    </citation>
    <scope>NUCLEOTIDE SEQUENCE [LARGE SCALE GENOMIC DNA]</scope>
    <source>
        <strain evidence="2 3">PBr</strain>
    </source>
</reference>
<keyword evidence="3" id="KW-1185">Reference proteome</keyword>
<accession>B8F1H9</accession>
<proteinExistence type="predicted"/>